<dbReference type="InterPro" id="IPR016966">
    <property type="entry name" value="Thiamin_pyrophosphokinase_euk"/>
</dbReference>
<dbReference type="NCBIfam" id="TIGR01378">
    <property type="entry name" value="thi_PPkinase"/>
    <property type="match status" value="1"/>
</dbReference>
<dbReference type="GO" id="GO:0005524">
    <property type="term" value="F:ATP binding"/>
    <property type="evidence" value="ECO:0007669"/>
    <property type="project" value="UniProtKB-UniRule"/>
</dbReference>
<dbReference type="Pfam" id="PF04265">
    <property type="entry name" value="TPK_B1_binding"/>
    <property type="match status" value="1"/>
</dbReference>
<comment type="caution">
    <text evidence="10">The sequence shown here is derived from an EMBL/GenBank/DDBJ whole genome shotgun (WGS) entry which is preliminary data.</text>
</comment>
<dbReference type="Proteomes" id="UP000748756">
    <property type="component" value="Unassembled WGS sequence"/>
</dbReference>
<dbReference type="GO" id="GO:0016301">
    <property type="term" value="F:kinase activity"/>
    <property type="evidence" value="ECO:0007669"/>
    <property type="project" value="UniProtKB-UniRule"/>
</dbReference>
<feature type="domain" description="Thiamin pyrophosphokinase thiamin-binding" evidence="9">
    <location>
        <begin position="226"/>
        <end position="292"/>
    </location>
</feature>
<evidence type="ECO:0000256" key="2">
    <source>
        <dbReference type="ARBA" id="ARBA00006785"/>
    </source>
</evidence>
<evidence type="ECO:0000256" key="5">
    <source>
        <dbReference type="ARBA" id="ARBA00022777"/>
    </source>
</evidence>
<name>A0A9P5RZK6_9FUNG</name>
<dbReference type="InterPro" id="IPR007373">
    <property type="entry name" value="Thiamin_PyroPKinase_B1-bd"/>
</dbReference>
<keyword evidence="5 7" id="KW-0418">Kinase</keyword>
<dbReference type="OrthoDB" id="25149at2759"/>
<evidence type="ECO:0000313" key="11">
    <source>
        <dbReference type="Proteomes" id="UP000748756"/>
    </source>
</evidence>
<dbReference type="Pfam" id="PF04263">
    <property type="entry name" value="TPK_catalytic"/>
    <property type="match status" value="1"/>
</dbReference>
<dbReference type="InterPro" id="IPR036371">
    <property type="entry name" value="TPK_B1-bd_sf"/>
</dbReference>
<dbReference type="InterPro" id="IPR007371">
    <property type="entry name" value="TPK_catalytic"/>
</dbReference>
<keyword evidence="3 7" id="KW-0808">Transferase</keyword>
<proteinExistence type="inferred from homology"/>
<feature type="compositionally biased region" description="Low complexity" evidence="8">
    <location>
        <begin position="140"/>
        <end position="156"/>
    </location>
</feature>
<dbReference type="CDD" id="cd07995">
    <property type="entry name" value="TPK"/>
    <property type="match status" value="1"/>
</dbReference>
<evidence type="ECO:0000256" key="1">
    <source>
        <dbReference type="ARBA" id="ARBA00005078"/>
    </source>
</evidence>
<dbReference type="AlphaFoldDB" id="A0A9P5RZK6"/>
<feature type="region of interest" description="Disordered" evidence="8">
    <location>
        <begin position="138"/>
        <end position="174"/>
    </location>
</feature>
<dbReference type="GO" id="GO:0006772">
    <property type="term" value="P:thiamine metabolic process"/>
    <property type="evidence" value="ECO:0007669"/>
    <property type="project" value="InterPro"/>
</dbReference>
<dbReference type="SUPFAM" id="SSF63862">
    <property type="entry name" value="Thiamin pyrophosphokinase, substrate-binding domain"/>
    <property type="match status" value="1"/>
</dbReference>
<evidence type="ECO:0000256" key="3">
    <source>
        <dbReference type="ARBA" id="ARBA00022679"/>
    </source>
</evidence>
<dbReference type="GO" id="GO:0009229">
    <property type="term" value="P:thiamine diphosphate biosynthetic process"/>
    <property type="evidence" value="ECO:0007669"/>
    <property type="project" value="UniProtKB-UniRule"/>
</dbReference>
<evidence type="ECO:0000259" key="9">
    <source>
        <dbReference type="SMART" id="SM00983"/>
    </source>
</evidence>
<dbReference type="GO" id="GO:0030975">
    <property type="term" value="F:thiamine binding"/>
    <property type="evidence" value="ECO:0007669"/>
    <property type="project" value="UniProtKB-UniRule"/>
</dbReference>
<evidence type="ECO:0000256" key="4">
    <source>
        <dbReference type="ARBA" id="ARBA00022741"/>
    </source>
</evidence>
<comment type="catalytic activity">
    <reaction evidence="7">
        <text>thiamine + ATP = thiamine diphosphate + AMP + H(+)</text>
        <dbReference type="Rhea" id="RHEA:11576"/>
        <dbReference type="ChEBI" id="CHEBI:15378"/>
        <dbReference type="ChEBI" id="CHEBI:18385"/>
        <dbReference type="ChEBI" id="CHEBI:30616"/>
        <dbReference type="ChEBI" id="CHEBI:58937"/>
        <dbReference type="ChEBI" id="CHEBI:456215"/>
    </reaction>
</comment>
<comment type="similarity">
    <text evidence="2 7">Belongs to the thiamine pyrophosphokinase family.</text>
</comment>
<evidence type="ECO:0000256" key="8">
    <source>
        <dbReference type="SAM" id="MobiDB-lite"/>
    </source>
</evidence>
<sequence>MNIMNWQPSKYLEDPQEYQRKYVTPIINNNKDAVTGHHGKFALIILNQPILIHRTLFNNVWQNATYRFCADGGANRLYDLLKTDEERAKFLPDYIRGDLDSLRDSVKDYYESQGVPVECVGDQYSTDFMKCVELVRARDPSPSSSSSSSSSTTTSTGVESTIASEKLDHRTQEERQASNLGIIALGGTGGRFDQSMSSIHHLYILNQERQATLVSDQSIVVVLGAGAHEITCNLDIEGPTCGIIPVGSTEAILTTTGLKWDIEDWKTSFGTQISTSNALVGSKVIVKTNAPVVWTTELRLGEK</sequence>
<dbReference type="InterPro" id="IPR006282">
    <property type="entry name" value="Thi_PPkinase"/>
</dbReference>
<gene>
    <name evidence="10" type="ORF">BG015_008093</name>
</gene>
<evidence type="ECO:0000313" key="10">
    <source>
        <dbReference type="EMBL" id="KAF9150089.1"/>
    </source>
</evidence>
<keyword evidence="4 7" id="KW-0547">Nucleotide-binding</keyword>
<protein>
    <recommendedName>
        <fullName evidence="7">Thiamine pyrophosphokinase</fullName>
        <ecNumber evidence="7">2.7.6.2</ecNumber>
    </recommendedName>
</protein>
<dbReference type="GO" id="GO:0004788">
    <property type="term" value="F:thiamine diphosphokinase activity"/>
    <property type="evidence" value="ECO:0007669"/>
    <property type="project" value="UniProtKB-UniRule"/>
</dbReference>
<comment type="pathway">
    <text evidence="1 7">Cofactor biosynthesis; thiamine diphosphate biosynthesis; thiamine diphosphate from thiamine: step 1/1.</text>
</comment>
<feature type="compositionally biased region" description="Basic and acidic residues" evidence="8">
    <location>
        <begin position="165"/>
        <end position="174"/>
    </location>
</feature>
<dbReference type="InterPro" id="IPR036759">
    <property type="entry name" value="TPK_catalytic_sf"/>
</dbReference>
<accession>A0A9P5RZK6</accession>
<keyword evidence="11" id="KW-1185">Reference proteome</keyword>
<organism evidence="10 11">
    <name type="scientific">Linnemannia schmuckeri</name>
    <dbReference type="NCBI Taxonomy" id="64567"/>
    <lineage>
        <taxon>Eukaryota</taxon>
        <taxon>Fungi</taxon>
        <taxon>Fungi incertae sedis</taxon>
        <taxon>Mucoromycota</taxon>
        <taxon>Mortierellomycotina</taxon>
        <taxon>Mortierellomycetes</taxon>
        <taxon>Mortierellales</taxon>
        <taxon>Mortierellaceae</taxon>
        <taxon>Linnemannia</taxon>
    </lineage>
</organism>
<dbReference type="Gene3D" id="3.40.50.10240">
    <property type="entry name" value="Thiamin pyrophosphokinase, catalytic domain"/>
    <property type="match status" value="1"/>
</dbReference>
<dbReference type="PIRSF" id="PIRSF031057">
    <property type="entry name" value="Thiamin_pyrophosphokinase"/>
    <property type="match status" value="1"/>
</dbReference>
<dbReference type="SMART" id="SM00983">
    <property type="entry name" value="TPK_B1_binding"/>
    <property type="match status" value="1"/>
</dbReference>
<evidence type="ECO:0000256" key="6">
    <source>
        <dbReference type="ARBA" id="ARBA00022840"/>
    </source>
</evidence>
<dbReference type="EMBL" id="JAAAUQ010000454">
    <property type="protein sequence ID" value="KAF9150089.1"/>
    <property type="molecule type" value="Genomic_DNA"/>
</dbReference>
<reference evidence="10" key="1">
    <citation type="journal article" date="2020" name="Fungal Divers.">
        <title>Resolving the Mortierellaceae phylogeny through synthesis of multi-gene phylogenetics and phylogenomics.</title>
        <authorList>
            <person name="Vandepol N."/>
            <person name="Liber J."/>
            <person name="Desiro A."/>
            <person name="Na H."/>
            <person name="Kennedy M."/>
            <person name="Barry K."/>
            <person name="Grigoriev I.V."/>
            <person name="Miller A.N."/>
            <person name="O'Donnell K."/>
            <person name="Stajich J.E."/>
            <person name="Bonito G."/>
        </authorList>
    </citation>
    <scope>NUCLEOTIDE SEQUENCE</scope>
    <source>
        <strain evidence="10">NRRL 6426</strain>
    </source>
</reference>
<dbReference type="EC" id="2.7.6.2" evidence="7"/>
<dbReference type="PANTHER" id="PTHR13622:SF8">
    <property type="entry name" value="THIAMIN PYROPHOSPHOKINASE 1"/>
    <property type="match status" value="1"/>
</dbReference>
<dbReference type="PANTHER" id="PTHR13622">
    <property type="entry name" value="THIAMIN PYROPHOSPHOKINASE"/>
    <property type="match status" value="1"/>
</dbReference>
<dbReference type="SUPFAM" id="SSF63999">
    <property type="entry name" value="Thiamin pyrophosphokinase, catalytic domain"/>
    <property type="match status" value="1"/>
</dbReference>
<evidence type="ECO:0000256" key="7">
    <source>
        <dbReference type="PIRNR" id="PIRNR031057"/>
    </source>
</evidence>
<keyword evidence="6 7" id="KW-0067">ATP-binding</keyword>